<evidence type="ECO:0000313" key="1">
    <source>
        <dbReference type="EMBL" id="JAD43853.1"/>
    </source>
</evidence>
<proteinExistence type="predicted"/>
<reference evidence="1" key="1">
    <citation type="submission" date="2014-09" db="EMBL/GenBank/DDBJ databases">
        <authorList>
            <person name="Magalhaes I.L.F."/>
            <person name="Oliveira U."/>
            <person name="Santos F.R."/>
            <person name="Vidigal T.H.D.A."/>
            <person name="Brescovit A.D."/>
            <person name="Santos A.J."/>
        </authorList>
    </citation>
    <scope>NUCLEOTIDE SEQUENCE</scope>
    <source>
        <tissue evidence="1">Shoot tissue taken approximately 20 cm above the soil surface</tissue>
    </source>
</reference>
<dbReference type="EMBL" id="GBRH01254042">
    <property type="protein sequence ID" value="JAD43853.1"/>
    <property type="molecule type" value="Transcribed_RNA"/>
</dbReference>
<accession>A0A0A9A1M2</accession>
<dbReference type="AlphaFoldDB" id="A0A0A9A1M2"/>
<protein>
    <submittedName>
        <fullName evidence="1">Uncharacterized protein</fullName>
    </submittedName>
</protein>
<sequence>MLIDYTITFIFSRSRKVKITP</sequence>
<name>A0A0A9A1M2_ARUDO</name>
<organism evidence="1">
    <name type="scientific">Arundo donax</name>
    <name type="common">Giant reed</name>
    <name type="synonym">Donax arundinaceus</name>
    <dbReference type="NCBI Taxonomy" id="35708"/>
    <lineage>
        <taxon>Eukaryota</taxon>
        <taxon>Viridiplantae</taxon>
        <taxon>Streptophyta</taxon>
        <taxon>Embryophyta</taxon>
        <taxon>Tracheophyta</taxon>
        <taxon>Spermatophyta</taxon>
        <taxon>Magnoliopsida</taxon>
        <taxon>Liliopsida</taxon>
        <taxon>Poales</taxon>
        <taxon>Poaceae</taxon>
        <taxon>PACMAD clade</taxon>
        <taxon>Arundinoideae</taxon>
        <taxon>Arundineae</taxon>
        <taxon>Arundo</taxon>
    </lineage>
</organism>
<reference evidence="1" key="2">
    <citation type="journal article" date="2015" name="Data Brief">
        <title>Shoot transcriptome of the giant reed, Arundo donax.</title>
        <authorList>
            <person name="Barrero R.A."/>
            <person name="Guerrero F.D."/>
            <person name="Moolhuijzen P."/>
            <person name="Goolsby J.A."/>
            <person name="Tidwell J."/>
            <person name="Bellgard S.E."/>
            <person name="Bellgard M.I."/>
        </authorList>
    </citation>
    <scope>NUCLEOTIDE SEQUENCE</scope>
    <source>
        <tissue evidence="1">Shoot tissue taken approximately 20 cm above the soil surface</tissue>
    </source>
</reference>